<comment type="subcellular location">
    <subcellularLocation>
        <location evidence="1">Peroxisome</location>
    </subcellularLocation>
</comment>
<sequence>MDQLRFDGRVAVVTGAGGGLGKAYALLLASRGAKVVVNDLGGARDGVGKSNFADAVVKEIKDKGGIAVADYNNVVEGEKIIKTALDNFGRIDILINNAGILRDRSFTKMSDQDWDLIHLVHLKGAFKTTHAAWEHFRKQNAAKMGLVGLTNTLAIEGAKYNIKVNTLVPTAASRLTEDILPPEMFEAMKPDLIAPVVAYMSHESFPDTGAVIDSTLGYATKMHYVRGQGAVLKKKPSDPVTIESVREFWPQAMDMKNAIHLDKMAEVTVDLVERIQSVIVTRTRRTLVRRSICRSQLACYRKMASNNFRARKLVHMVVNTDVCHDNSVRNTELSTSTLTIEIEPEDTKKSEDEIFTDRQDIASSQDVVNADFSLNLSSAALGDIRVSDYSFSKDESFGLLCNETLTHSLMGSPVADFGTEDEPTTSQGLQEIENQRSNESCPDVDNAPTTSNNQILVTDSVMQNEDNEAANRLVCDALKGTTKKGTPRIRKLYTESTNTRKEAKKQKKIEKFCVKPACTTSCKKKCGEKFSESDRMNINQQFWGLNYESQGYYIQSLIKKQLVNRRLQISTLSRNNTFKYFLEKANEKFETEHDGELREIGFLKMKHIKSHSIPDPIQNSSPRGITEARKSAIISTLTRDFEERSKLDPDGKSYWSSYNYNSKDLALYALGIGASVLNEGDLKFLYESHENFAGLPTFFILPGMAIESPLVANAMPPGKFADFTNILHGEQFIEFVDEFPGTEGEFKIRSYSVDTLDKGSSAISIVNSEIYQNKKLVARTQQHIFVLGQGGFNGPRNSKHAVEVQPAPKRAPDAVVEQRTAEDQAALYRLSGDLNPLHIDPTVATASGHKKPILHGMATLGFSARHVLAKYGGNEPSNFKALKARFVKPVLPGQTLVTEMWLEGKRVHFQTKTKETGNIVIAGAYIDFKNIVSSQGTSSSAAAPAPAPSSGALKSDGLFHKIKEEVGKNKELAKSINGVFLYNITENGKTAKSWTLDLKVPEVYEGQPKSGKADTTMTLSDSDMVDLASGTLNPQVAYMKGKLKIAGNLMLAQKLGPLLKSPAKI</sequence>
<dbReference type="GO" id="GO:0006635">
    <property type="term" value="P:fatty acid beta-oxidation"/>
    <property type="evidence" value="ECO:0007669"/>
    <property type="project" value="UniProtKB-UniPathway"/>
</dbReference>
<evidence type="ECO:0000259" key="12">
    <source>
        <dbReference type="Pfam" id="PF22622"/>
    </source>
</evidence>
<dbReference type="Gene3D" id="3.30.1050.10">
    <property type="entry name" value="SCP2 sterol-binding domain"/>
    <property type="match status" value="1"/>
</dbReference>
<dbReference type="SUPFAM" id="SSF54637">
    <property type="entry name" value="Thioesterase/thiol ester dehydrase-isomerase"/>
    <property type="match status" value="2"/>
</dbReference>
<evidence type="ECO:0000256" key="1">
    <source>
        <dbReference type="ARBA" id="ARBA00004275"/>
    </source>
</evidence>
<accession>A0A835GTS1</accession>
<dbReference type="SUPFAM" id="SSF51735">
    <property type="entry name" value="NAD(P)-binding Rossmann-fold domains"/>
    <property type="match status" value="1"/>
</dbReference>
<organism evidence="13 14">
    <name type="scientific">Spodoptera exigua</name>
    <name type="common">Beet armyworm</name>
    <name type="synonym">Noctua fulgens</name>
    <dbReference type="NCBI Taxonomy" id="7107"/>
    <lineage>
        <taxon>Eukaryota</taxon>
        <taxon>Metazoa</taxon>
        <taxon>Ecdysozoa</taxon>
        <taxon>Arthropoda</taxon>
        <taxon>Hexapoda</taxon>
        <taxon>Insecta</taxon>
        <taxon>Pterygota</taxon>
        <taxon>Neoptera</taxon>
        <taxon>Endopterygota</taxon>
        <taxon>Lepidoptera</taxon>
        <taxon>Glossata</taxon>
        <taxon>Ditrysia</taxon>
        <taxon>Noctuoidea</taxon>
        <taxon>Noctuidae</taxon>
        <taxon>Amphipyrinae</taxon>
        <taxon>Spodoptera</taxon>
    </lineage>
</organism>
<dbReference type="Pfam" id="PF01575">
    <property type="entry name" value="MaoC_dehydratas"/>
    <property type="match status" value="1"/>
</dbReference>
<evidence type="ECO:0000259" key="10">
    <source>
        <dbReference type="Pfam" id="PF01575"/>
    </source>
</evidence>
<evidence type="ECO:0000313" key="14">
    <source>
        <dbReference type="Proteomes" id="UP000648187"/>
    </source>
</evidence>
<evidence type="ECO:0000313" key="13">
    <source>
        <dbReference type="EMBL" id="KAF9424791.1"/>
    </source>
</evidence>
<dbReference type="PANTHER" id="PTHR45024:SF2">
    <property type="entry name" value="SCP2 DOMAIN-CONTAINING PROTEIN"/>
    <property type="match status" value="1"/>
</dbReference>
<evidence type="ECO:0000259" key="11">
    <source>
        <dbReference type="Pfam" id="PF02036"/>
    </source>
</evidence>
<dbReference type="InterPro" id="IPR029069">
    <property type="entry name" value="HotDog_dom_sf"/>
</dbReference>
<dbReference type="InterPro" id="IPR003033">
    <property type="entry name" value="SCP2_sterol-bd_dom"/>
</dbReference>
<dbReference type="InterPro" id="IPR002539">
    <property type="entry name" value="MaoC-like_dom"/>
</dbReference>
<dbReference type="InterPro" id="IPR036527">
    <property type="entry name" value="SCP2_sterol-bd_dom_sf"/>
</dbReference>
<feature type="domain" description="SCP2" evidence="11">
    <location>
        <begin position="960"/>
        <end position="1060"/>
    </location>
</feature>
<name>A0A835GTS1_SPOEX</name>
<dbReference type="CDD" id="cd03448">
    <property type="entry name" value="HDE_HSD"/>
    <property type="match status" value="1"/>
</dbReference>
<dbReference type="AlphaFoldDB" id="A0A835GTS1"/>
<dbReference type="PRINTS" id="PR00081">
    <property type="entry name" value="GDHRDH"/>
</dbReference>
<evidence type="ECO:0000256" key="2">
    <source>
        <dbReference type="ARBA" id="ARBA00005005"/>
    </source>
</evidence>
<feature type="region of interest" description="Disordered" evidence="9">
    <location>
        <begin position="419"/>
        <end position="452"/>
    </location>
</feature>
<proteinExistence type="inferred from homology"/>
<keyword evidence="14" id="KW-1185">Reference proteome</keyword>
<dbReference type="CDD" id="cd05353">
    <property type="entry name" value="hydroxyacyl-CoA-like_DH_SDR_c-like"/>
    <property type="match status" value="1"/>
</dbReference>
<evidence type="ECO:0000256" key="5">
    <source>
        <dbReference type="ARBA" id="ARBA00023002"/>
    </source>
</evidence>
<keyword evidence="6" id="KW-0443">Lipid metabolism</keyword>
<feature type="domain" description="Peroxisomal multifunctional enzyme type 2-like N-terminal" evidence="12">
    <location>
        <begin position="658"/>
        <end position="788"/>
    </location>
</feature>
<comment type="similarity">
    <text evidence="3">Belongs to the short-chain dehydrogenases/reductases (SDR) family.</text>
</comment>
<keyword evidence="7" id="KW-0576">Peroxisome</keyword>
<dbReference type="Gene3D" id="3.10.129.10">
    <property type="entry name" value="Hotdog Thioesterase"/>
    <property type="match status" value="1"/>
</dbReference>
<dbReference type="GO" id="GO:0018812">
    <property type="term" value="F:3-hydroxyacyl-CoA dehydratase activity"/>
    <property type="evidence" value="ECO:0007669"/>
    <property type="project" value="UniProtKB-ARBA"/>
</dbReference>
<dbReference type="FunFam" id="3.10.129.10:FF:000013">
    <property type="entry name" value="Peroxisomal multifunctional enzyme type 2"/>
    <property type="match status" value="1"/>
</dbReference>
<protein>
    <recommendedName>
        <fullName evidence="15">Peroxisomal multifunctional enzyme type 2</fullName>
    </recommendedName>
</protein>
<evidence type="ECO:0000256" key="8">
    <source>
        <dbReference type="ARBA" id="ARBA00023239"/>
    </source>
</evidence>
<keyword evidence="8" id="KW-0456">Lyase</keyword>
<dbReference type="Pfam" id="PF02036">
    <property type="entry name" value="SCP2"/>
    <property type="match status" value="1"/>
</dbReference>
<dbReference type="InterPro" id="IPR036291">
    <property type="entry name" value="NAD(P)-bd_dom_sf"/>
</dbReference>
<feature type="domain" description="MaoC-like" evidence="10">
    <location>
        <begin position="804"/>
        <end position="922"/>
    </location>
</feature>
<dbReference type="InterPro" id="IPR054357">
    <property type="entry name" value="MFE-2_N"/>
</dbReference>
<dbReference type="Proteomes" id="UP000648187">
    <property type="component" value="Unassembled WGS sequence"/>
</dbReference>
<dbReference type="GO" id="GO:0005777">
    <property type="term" value="C:peroxisome"/>
    <property type="evidence" value="ECO:0007669"/>
    <property type="project" value="UniProtKB-SubCell"/>
</dbReference>
<evidence type="ECO:0008006" key="15">
    <source>
        <dbReference type="Google" id="ProtNLM"/>
    </source>
</evidence>
<dbReference type="EMBL" id="JACKWZ010000001">
    <property type="protein sequence ID" value="KAF9424791.1"/>
    <property type="molecule type" value="Genomic_DNA"/>
</dbReference>
<reference evidence="13" key="1">
    <citation type="submission" date="2020-08" db="EMBL/GenBank/DDBJ databases">
        <title>Spodoptera exigua strain:BAW_Kor-Di-RS1 Genome sequencing and assembly.</title>
        <authorList>
            <person name="Kim J."/>
            <person name="Nam H.Y."/>
            <person name="Kwon M."/>
            <person name="Choi J.H."/>
            <person name="Cho S.R."/>
            <person name="Kim G.-H."/>
        </authorList>
    </citation>
    <scope>NUCLEOTIDE SEQUENCE</scope>
    <source>
        <strain evidence="13">BAW_Kor-Di-RS1</strain>
        <tissue evidence="13">Whole-body</tissue>
    </source>
</reference>
<dbReference type="Gene3D" id="1.10.287.4290">
    <property type="match status" value="1"/>
</dbReference>
<keyword evidence="5" id="KW-0560">Oxidoreductase</keyword>
<dbReference type="Gene3D" id="3.40.50.720">
    <property type="entry name" value="NAD(P)-binding Rossmann-like Domain"/>
    <property type="match status" value="1"/>
</dbReference>
<dbReference type="PRINTS" id="PR00080">
    <property type="entry name" value="SDRFAMILY"/>
</dbReference>
<evidence type="ECO:0000256" key="9">
    <source>
        <dbReference type="SAM" id="MobiDB-lite"/>
    </source>
</evidence>
<keyword evidence="4" id="KW-0276">Fatty acid metabolism</keyword>
<comment type="pathway">
    <text evidence="2">Lipid metabolism; fatty acid beta-oxidation.</text>
</comment>
<gene>
    <name evidence="13" type="ORF">HW555_000092</name>
</gene>
<evidence type="ECO:0000256" key="6">
    <source>
        <dbReference type="ARBA" id="ARBA00023098"/>
    </source>
</evidence>
<evidence type="ECO:0000256" key="7">
    <source>
        <dbReference type="ARBA" id="ARBA00023140"/>
    </source>
</evidence>
<dbReference type="InterPro" id="IPR002347">
    <property type="entry name" value="SDR_fam"/>
</dbReference>
<dbReference type="UniPathway" id="UPA00659"/>
<dbReference type="Pfam" id="PF22622">
    <property type="entry name" value="MFE-2_hydrat-2_N"/>
    <property type="match status" value="1"/>
</dbReference>
<comment type="caution">
    <text evidence="13">The sequence shown here is derived from an EMBL/GenBank/DDBJ whole genome shotgun (WGS) entry which is preliminary data.</text>
</comment>
<dbReference type="GO" id="GO:0016491">
    <property type="term" value="F:oxidoreductase activity"/>
    <property type="evidence" value="ECO:0007669"/>
    <property type="project" value="UniProtKB-KW"/>
</dbReference>
<evidence type="ECO:0000256" key="4">
    <source>
        <dbReference type="ARBA" id="ARBA00022832"/>
    </source>
</evidence>
<dbReference type="PANTHER" id="PTHR45024">
    <property type="entry name" value="DEHYDROGENASES, SHORT CHAIN"/>
    <property type="match status" value="1"/>
</dbReference>
<dbReference type="SUPFAM" id="SSF55718">
    <property type="entry name" value="SCP-like"/>
    <property type="match status" value="1"/>
</dbReference>
<dbReference type="Pfam" id="PF00106">
    <property type="entry name" value="adh_short"/>
    <property type="match status" value="1"/>
</dbReference>
<dbReference type="InterPro" id="IPR051687">
    <property type="entry name" value="Peroxisomal_Beta-Oxidation"/>
</dbReference>
<evidence type="ECO:0000256" key="3">
    <source>
        <dbReference type="ARBA" id="ARBA00006484"/>
    </source>
</evidence>